<dbReference type="GO" id="GO:0043531">
    <property type="term" value="F:ADP binding"/>
    <property type="evidence" value="ECO:0007669"/>
    <property type="project" value="InterPro"/>
</dbReference>
<dbReference type="AlphaFoldDB" id="A0A507R053"/>
<evidence type="ECO:0000313" key="5">
    <source>
        <dbReference type="EMBL" id="TQB74717.1"/>
    </source>
</evidence>
<keyword evidence="6" id="KW-1185">Reference proteome</keyword>
<evidence type="ECO:0000313" key="6">
    <source>
        <dbReference type="Proteomes" id="UP000319663"/>
    </source>
</evidence>
<protein>
    <recommendedName>
        <fullName evidence="7">NB-ARC domain-containing protein</fullName>
    </recommendedName>
</protein>
<comment type="similarity">
    <text evidence="1">Belongs to the putative lipase ROG1 family.</text>
</comment>
<dbReference type="InterPro" id="IPR007751">
    <property type="entry name" value="DUF676_lipase-like"/>
</dbReference>
<evidence type="ECO:0000259" key="2">
    <source>
        <dbReference type="Pfam" id="PF00931"/>
    </source>
</evidence>
<dbReference type="InterPro" id="IPR002182">
    <property type="entry name" value="NB-ARC"/>
</dbReference>
<dbReference type="SUPFAM" id="SSF53474">
    <property type="entry name" value="alpha/beta-Hydrolases"/>
    <property type="match status" value="1"/>
</dbReference>
<sequence>MSSSISSDPHPWLREIYRGVSVKAIVVLVPGIGIPLDRWQNGDGGMWLKSMPPTSSPEIAVYSFEHNIKPDDSFSWNSVFESGDRLFRELTELTGKDTQSCPIIIISHSLGGIIAKEAINRLSQFSELWKNMAGAIFLGTPHSTSPDVHTWEKAGAILRLYARTKNAPIRPNPKESEKLAQICSLFEQVFNQIPVLSAYETSPTRIGSFLSSKVLLVSRELAAINISSESLVQVEASHDKLCCLQVGSYPLDQISSFLESTFEKVRQNMQQYVPPLPMYEEAGGTSVGGSVLNMQEKEQELMREVSNLATQGSSSFGFEVIPLISGFDVDRKDPRLPCYIMPSLPRNHTFFGRSEILEEMKKILLVTAQKETQDLPEESRLPIVALYGPGGMGKTQIAAEFVYSLQSSFDAIFWLQADEEVKLSQGYTEIATKLGLVLEDSADARDPVIVRDLVKAWLQSPLKTYQRQENSTFATWLLVYDNLDNISLIEDYMPSSYACEGAGALLITSRDPLVKQYVASDDSAAIALPPFTTEEAVEFLLKLTCRQNEDSERESGNTVAERLGGYPLALTQMAGIISRQQLSFAEFLRVFEEEEVRSRFFKMQGNPRKRGSYQHTLDTVWALGKLSRAATMLLGVLSFLDPDSIPEYILRDVGSKVDVEDYPKTEAEYNEARTELLQSSLIARDWKTQRITIHRLVQDGARSKMSQERYNLIFYLTVRLLFLAWAFEEFSYDYTVSTWATNSVLFPHLSQLHRHSSKAEIPHTVTLGSLELSRLLSAGARFHHRRGMSSESTPYLNTAMSRCKTLQKNLEGHHDSESKALSKVIKVLIAEIHHDLASAAIVTNQMAVARAHFSAAYEIRLEFAAENPGKADRNLIIATNEMGNTHMIYKEWTQACEVYRRTVDMIKQLDVDTIERVDLLSVPMANLACVNWILGRLEEGVKIATEALAARKALYGSDDTKSMIVGRILHQYANLRTAQGRLDEAFELDVRALKHNSTVLGNKHQHTTDFRVAVATHCARQGKNDVAMTLFEQCLAIFTSREHFEPETARVLYRKGQLHVKMGHIDEGRKDLSKAWDLYCQLKKERHEDMKHRIEDLTDEDFTDLITFWSR</sequence>
<comment type="caution">
    <text evidence="5">The sequence shown here is derived from an EMBL/GenBank/DDBJ whole genome shotgun (WGS) entry which is preliminary data.</text>
</comment>
<dbReference type="InterPro" id="IPR029058">
    <property type="entry name" value="AB_hydrolase_fold"/>
</dbReference>
<evidence type="ECO:0000259" key="4">
    <source>
        <dbReference type="Pfam" id="PF25000"/>
    </source>
</evidence>
<evidence type="ECO:0000256" key="1">
    <source>
        <dbReference type="ARBA" id="ARBA00007920"/>
    </source>
</evidence>
<dbReference type="Gene3D" id="3.40.50.1820">
    <property type="entry name" value="alpha/beta hydrolase"/>
    <property type="match status" value="1"/>
</dbReference>
<evidence type="ECO:0008006" key="7">
    <source>
        <dbReference type="Google" id="ProtNLM"/>
    </source>
</evidence>
<dbReference type="InterPro" id="IPR027417">
    <property type="entry name" value="P-loop_NTPase"/>
</dbReference>
<dbReference type="Gene3D" id="1.25.40.10">
    <property type="entry name" value="Tetratricopeptide repeat domain"/>
    <property type="match status" value="1"/>
</dbReference>
<accession>A0A507R053</accession>
<dbReference type="Pfam" id="PF25000">
    <property type="entry name" value="DUF7779"/>
    <property type="match status" value="1"/>
</dbReference>
<dbReference type="SUPFAM" id="SSF52540">
    <property type="entry name" value="P-loop containing nucleoside triphosphate hydrolases"/>
    <property type="match status" value="1"/>
</dbReference>
<dbReference type="STRING" id="5098.A0A507R053"/>
<dbReference type="PANTHER" id="PTHR35205:SF1">
    <property type="entry name" value="ZU5 DOMAIN-CONTAINING PROTEIN"/>
    <property type="match status" value="1"/>
</dbReference>
<evidence type="ECO:0000259" key="3">
    <source>
        <dbReference type="Pfam" id="PF05057"/>
    </source>
</evidence>
<reference evidence="5 6" key="1">
    <citation type="submission" date="2019-06" db="EMBL/GenBank/DDBJ databases">
        <title>Wine fermentation using esterase from Monascus purpureus.</title>
        <authorList>
            <person name="Geng C."/>
            <person name="Zhang Y."/>
        </authorList>
    </citation>
    <scope>NUCLEOTIDE SEQUENCE [LARGE SCALE GENOMIC DNA]</scope>
    <source>
        <strain evidence="5">HQ1</strain>
    </source>
</reference>
<dbReference type="Pfam" id="PF13374">
    <property type="entry name" value="TPR_10"/>
    <property type="match status" value="1"/>
</dbReference>
<dbReference type="SUPFAM" id="SSF48452">
    <property type="entry name" value="TPR-like"/>
    <property type="match status" value="1"/>
</dbReference>
<gene>
    <name evidence="5" type="ORF">MPDQ_004368</name>
</gene>
<dbReference type="Pfam" id="PF13424">
    <property type="entry name" value="TPR_12"/>
    <property type="match status" value="1"/>
</dbReference>
<feature type="domain" description="DUF676" evidence="3">
    <location>
        <begin position="72"/>
        <end position="131"/>
    </location>
</feature>
<dbReference type="Gene3D" id="3.40.50.300">
    <property type="entry name" value="P-loop containing nucleotide triphosphate hydrolases"/>
    <property type="match status" value="1"/>
</dbReference>
<dbReference type="OrthoDB" id="6161812at2759"/>
<proteinExistence type="inferred from homology"/>
<organism evidence="5 6">
    <name type="scientific">Monascus purpureus</name>
    <name type="common">Red mold</name>
    <name type="synonym">Monascus anka</name>
    <dbReference type="NCBI Taxonomy" id="5098"/>
    <lineage>
        <taxon>Eukaryota</taxon>
        <taxon>Fungi</taxon>
        <taxon>Dikarya</taxon>
        <taxon>Ascomycota</taxon>
        <taxon>Pezizomycotina</taxon>
        <taxon>Eurotiomycetes</taxon>
        <taxon>Eurotiomycetidae</taxon>
        <taxon>Eurotiales</taxon>
        <taxon>Aspergillaceae</taxon>
        <taxon>Monascus</taxon>
    </lineage>
</organism>
<dbReference type="InterPro" id="IPR011990">
    <property type="entry name" value="TPR-like_helical_dom_sf"/>
</dbReference>
<name>A0A507R053_MONPU</name>
<dbReference type="Proteomes" id="UP000319663">
    <property type="component" value="Unassembled WGS sequence"/>
</dbReference>
<dbReference type="PANTHER" id="PTHR35205">
    <property type="entry name" value="NB-ARC AND TPR DOMAIN PROTEIN"/>
    <property type="match status" value="1"/>
</dbReference>
<feature type="domain" description="NB-ARC" evidence="2">
    <location>
        <begin position="373"/>
        <end position="544"/>
    </location>
</feature>
<dbReference type="EMBL" id="VIFY01000028">
    <property type="protein sequence ID" value="TQB74717.1"/>
    <property type="molecule type" value="Genomic_DNA"/>
</dbReference>
<dbReference type="Pfam" id="PF05057">
    <property type="entry name" value="DUF676"/>
    <property type="match status" value="1"/>
</dbReference>
<feature type="domain" description="DUF7779" evidence="4">
    <location>
        <begin position="621"/>
        <end position="709"/>
    </location>
</feature>
<dbReference type="InterPro" id="IPR056681">
    <property type="entry name" value="DUF7779"/>
</dbReference>
<dbReference type="Pfam" id="PF00931">
    <property type="entry name" value="NB-ARC"/>
    <property type="match status" value="1"/>
</dbReference>